<evidence type="ECO:0008006" key="5">
    <source>
        <dbReference type="Google" id="ProtNLM"/>
    </source>
</evidence>
<dbReference type="InterPro" id="IPR001245">
    <property type="entry name" value="Ser-Thr/Tyr_kinase_cat_dom"/>
</dbReference>
<organism evidence="3 4">
    <name type="scientific">Hibiscus sabdariffa</name>
    <name type="common">roselle</name>
    <dbReference type="NCBI Taxonomy" id="183260"/>
    <lineage>
        <taxon>Eukaryota</taxon>
        <taxon>Viridiplantae</taxon>
        <taxon>Streptophyta</taxon>
        <taxon>Embryophyta</taxon>
        <taxon>Tracheophyta</taxon>
        <taxon>Spermatophyta</taxon>
        <taxon>Magnoliopsida</taxon>
        <taxon>eudicotyledons</taxon>
        <taxon>Gunneridae</taxon>
        <taxon>Pentapetalae</taxon>
        <taxon>rosids</taxon>
        <taxon>malvids</taxon>
        <taxon>Malvales</taxon>
        <taxon>Malvaceae</taxon>
        <taxon>Malvoideae</taxon>
        <taxon>Hibiscus</taxon>
    </lineage>
</organism>
<name>A0ABR2Q5B3_9ROSI</name>
<evidence type="ECO:0000259" key="1">
    <source>
        <dbReference type="Pfam" id="PF07714"/>
    </source>
</evidence>
<feature type="domain" description="Serine-threonine/tyrosine-protein kinase catalytic" evidence="1">
    <location>
        <begin position="209"/>
        <end position="261"/>
    </location>
</feature>
<evidence type="ECO:0000313" key="4">
    <source>
        <dbReference type="Proteomes" id="UP001396334"/>
    </source>
</evidence>
<dbReference type="Pfam" id="PF23472">
    <property type="entry name" value="LysM2_CERK1_LYK3_4_5"/>
    <property type="match status" value="1"/>
</dbReference>
<dbReference type="SUPFAM" id="SSF56112">
    <property type="entry name" value="Protein kinase-like (PK-like)"/>
    <property type="match status" value="1"/>
</dbReference>
<proteinExistence type="predicted"/>
<gene>
    <name evidence="3" type="ORF">V6N11_075905</name>
</gene>
<reference evidence="3 4" key="1">
    <citation type="journal article" date="2024" name="G3 (Bethesda)">
        <title>Genome assembly of Hibiscus sabdariffa L. provides insights into metabolisms of medicinal natural products.</title>
        <authorList>
            <person name="Kim T."/>
        </authorList>
    </citation>
    <scope>NUCLEOTIDE SEQUENCE [LARGE SCALE GENOMIC DNA]</scope>
    <source>
        <strain evidence="3">TK-2024</strain>
        <tissue evidence="3">Old leaves</tissue>
    </source>
</reference>
<dbReference type="Proteomes" id="UP001396334">
    <property type="component" value="Unassembled WGS sequence"/>
</dbReference>
<dbReference type="InterPro" id="IPR056562">
    <property type="entry name" value="LysM2_CERK1_LYK3_4_5"/>
</dbReference>
<dbReference type="Pfam" id="PF07714">
    <property type="entry name" value="PK_Tyr_Ser-Thr"/>
    <property type="match status" value="1"/>
</dbReference>
<dbReference type="EMBL" id="JBBPBN010000045">
    <property type="protein sequence ID" value="KAK8995640.1"/>
    <property type="molecule type" value="Genomic_DNA"/>
</dbReference>
<accession>A0ABR2Q5B3</accession>
<feature type="domain" description="LYK3/4/5 second LysM" evidence="2">
    <location>
        <begin position="63"/>
        <end position="107"/>
    </location>
</feature>
<evidence type="ECO:0000259" key="2">
    <source>
        <dbReference type="Pfam" id="PF23472"/>
    </source>
</evidence>
<comment type="caution">
    <text evidence="3">The sequence shown here is derived from an EMBL/GenBank/DDBJ whole genome shotgun (WGS) entry which is preliminary data.</text>
</comment>
<sequence length="262" mass="30070">MYFHAQQSYSRNTVQNCDENDETGPFQSLHLQIHWSSLGSHQQYFPANKEVIVPVYCSCSSQYYQANTSYIIPRMHVGYFSIANETYQGLSSCKCLEQQNSDPSLQLLWDTIYHISMRFNASMESVGDANGIDLDEANCFSLYNNSYSIVDKREKWELPNDVLVSIDQSSKLYDFNDIEAATENFSNKYKMGASVYRGVLQGELLAIEQMSKDVDKDTCLLQRISHFNLISLHGACENSGVFYLVYEFMENGSLREWLQNKS</sequence>
<dbReference type="PANTHER" id="PTHR45927">
    <property type="entry name" value="LYSM-DOMAIN RECEPTOR-LIKE KINASE-RELATED"/>
    <property type="match status" value="1"/>
</dbReference>
<evidence type="ECO:0000313" key="3">
    <source>
        <dbReference type="EMBL" id="KAK8995640.1"/>
    </source>
</evidence>
<dbReference type="PANTHER" id="PTHR45927:SF5">
    <property type="entry name" value="PROTEIN KINASE DOMAIN-CONTAINING PROTEIN"/>
    <property type="match status" value="1"/>
</dbReference>
<protein>
    <recommendedName>
        <fullName evidence="5">Protein kinase domain-containing protein</fullName>
    </recommendedName>
</protein>
<dbReference type="Gene3D" id="1.10.510.10">
    <property type="entry name" value="Transferase(Phosphotransferase) domain 1"/>
    <property type="match status" value="1"/>
</dbReference>
<dbReference type="InterPro" id="IPR052611">
    <property type="entry name" value="Plant_RLK_LysM"/>
</dbReference>
<keyword evidence="4" id="KW-1185">Reference proteome</keyword>
<dbReference type="InterPro" id="IPR011009">
    <property type="entry name" value="Kinase-like_dom_sf"/>
</dbReference>